<dbReference type="AlphaFoldDB" id="A0A967B8A0"/>
<proteinExistence type="predicted"/>
<name>A0A967B8A0_9MICO</name>
<evidence type="ECO:0000313" key="1">
    <source>
        <dbReference type="EMBL" id="NHN57417.1"/>
    </source>
</evidence>
<organism evidence="1 2">
    <name type="scientific">Metallococcus carri</name>
    <dbReference type="NCBI Taxonomy" id="1656884"/>
    <lineage>
        <taxon>Bacteria</taxon>
        <taxon>Bacillati</taxon>
        <taxon>Actinomycetota</taxon>
        <taxon>Actinomycetes</taxon>
        <taxon>Micrococcales</taxon>
        <taxon>Dermacoccaceae</taxon>
        <taxon>Metallococcus</taxon>
    </lineage>
</organism>
<sequence length="314" mass="34147">MVPSADRRLQRAQVAETFAREQGGVVHRAQLRSRGIIGKDVAAEVRAGRWQLFNRHTVRVLSVPGELTGRWWWAVWESGTGAVLDGQSALLAAGLTGFEASATHVLLPRAANKSALDGVRTRRTRNMPALASTTGPPRVEPVAATLRAAETASSERQAALLICLPIQQRIVRPDDLLAAWREWPRRSRCPELGGVVADVCDGAHSLGELDFAAICREANVPAPSRQVVRVGDNGRAYLDAMWKDVNLAAEIDGSHHGLGLSPITDAIRTNDGVLRGEATLRYPLLALRLARREVGDQIACAYWSRRMAQRGPST</sequence>
<dbReference type="Proteomes" id="UP000744769">
    <property type="component" value="Unassembled WGS sequence"/>
</dbReference>
<keyword evidence="2" id="KW-1185">Reference proteome</keyword>
<dbReference type="RefSeq" id="WP_166198730.1">
    <property type="nucleotide sequence ID" value="NZ_JAAOIV010000017.1"/>
</dbReference>
<protein>
    <submittedName>
        <fullName evidence="1">Uncharacterized protein</fullName>
    </submittedName>
</protein>
<evidence type="ECO:0000313" key="2">
    <source>
        <dbReference type="Proteomes" id="UP000744769"/>
    </source>
</evidence>
<dbReference type="EMBL" id="JAAOIV010000017">
    <property type="protein sequence ID" value="NHN57417.1"/>
    <property type="molecule type" value="Genomic_DNA"/>
</dbReference>
<reference evidence="1" key="1">
    <citation type="submission" date="2020-03" db="EMBL/GenBank/DDBJ databases">
        <title>Draft sequencing of Calidifontibacter sp. DB0510.</title>
        <authorList>
            <person name="Kim D.-U."/>
        </authorList>
    </citation>
    <scope>NUCLEOTIDE SEQUENCE</scope>
    <source>
        <strain evidence="1">DB0510</strain>
    </source>
</reference>
<comment type="caution">
    <text evidence="1">The sequence shown here is derived from an EMBL/GenBank/DDBJ whole genome shotgun (WGS) entry which is preliminary data.</text>
</comment>
<accession>A0A967B8A0</accession>
<gene>
    <name evidence="1" type="ORF">G9U51_16745</name>
</gene>